<dbReference type="Proteomes" id="UP000254332">
    <property type="component" value="Unassembled WGS sequence"/>
</dbReference>
<protein>
    <recommendedName>
        <fullName evidence="5">DUF2116 family Zn-ribbon domain-containing protein</fullName>
    </recommendedName>
</protein>
<name>A0A379SCA3_SALER</name>
<evidence type="ECO:0000313" key="4">
    <source>
        <dbReference type="Proteomes" id="UP000254332"/>
    </source>
</evidence>
<evidence type="ECO:0000313" key="2">
    <source>
        <dbReference type="EMBL" id="SUF70964.1"/>
    </source>
</evidence>
<evidence type="ECO:0000256" key="1">
    <source>
        <dbReference type="SAM" id="Phobius"/>
    </source>
</evidence>
<gene>
    <name evidence="2" type="ORF">NCTC10718_03819</name>
    <name evidence="3" type="ORF">NCTC10718_03878</name>
</gene>
<keyword evidence="1" id="KW-0812">Transmembrane</keyword>
<organism evidence="3 4">
    <name type="scientific">Salmonella enterica</name>
    <name type="common">Salmonella choleraesuis</name>
    <dbReference type="NCBI Taxonomy" id="28901"/>
    <lineage>
        <taxon>Bacteria</taxon>
        <taxon>Pseudomonadati</taxon>
        <taxon>Pseudomonadota</taxon>
        <taxon>Gammaproteobacteria</taxon>
        <taxon>Enterobacterales</taxon>
        <taxon>Enterobacteriaceae</taxon>
        <taxon>Salmonella</taxon>
    </lineage>
</organism>
<dbReference type="EMBL" id="UGWQ01000001">
    <property type="protein sequence ID" value="SUF70964.1"/>
    <property type="molecule type" value="Genomic_DNA"/>
</dbReference>
<keyword evidence="1" id="KW-0472">Membrane</keyword>
<proteinExistence type="predicted"/>
<feature type="transmembrane region" description="Helical" evidence="1">
    <location>
        <begin position="51"/>
        <end position="71"/>
    </location>
</feature>
<evidence type="ECO:0008006" key="5">
    <source>
        <dbReference type="Google" id="ProtNLM"/>
    </source>
</evidence>
<keyword evidence="1" id="KW-1133">Transmembrane helix</keyword>
<dbReference type="AlphaFoldDB" id="A0A379SCA3"/>
<evidence type="ECO:0000313" key="3">
    <source>
        <dbReference type="EMBL" id="SUG26605.1"/>
    </source>
</evidence>
<sequence>MSEPISKQAEADLLKPCPDCGGLIRPQAEDCRYCHSVEPFKKARRREKIRNMLVIIVLAISLAAAILFISVS</sequence>
<accession>A0A379SCA3</accession>
<reference evidence="3 4" key="1">
    <citation type="submission" date="2018-06" db="EMBL/GenBank/DDBJ databases">
        <authorList>
            <consortium name="Pathogen Informatics"/>
            <person name="Doyle S."/>
        </authorList>
    </citation>
    <scope>NUCLEOTIDE SEQUENCE [LARGE SCALE GENOMIC DNA]</scope>
    <source>
        <strain evidence="3 4">NCTC10718</strain>
    </source>
</reference>
<dbReference type="EMBL" id="UGWQ01000002">
    <property type="protein sequence ID" value="SUG26605.1"/>
    <property type="molecule type" value="Genomic_DNA"/>
</dbReference>